<dbReference type="Gene3D" id="3.30.565.10">
    <property type="entry name" value="Histidine kinase-like ATPase, C-terminal domain"/>
    <property type="match status" value="1"/>
</dbReference>
<dbReference type="RefSeq" id="WP_381342171.1">
    <property type="nucleotide sequence ID" value="NZ_JBHMCY010000006.1"/>
</dbReference>
<name>A0ABV5MVF9_9ACTN</name>
<dbReference type="Proteomes" id="UP001589709">
    <property type="component" value="Unassembled WGS sequence"/>
</dbReference>
<reference evidence="4 5" key="1">
    <citation type="submission" date="2024-09" db="EMBL/GenBank/DDBJ databases">
        <authorList>
            <person name="Sun Q."/>
            <person name="Mori K."/>
        </authorList>
    </citation>
    <scope>NUCLEOTIDE SEQUENCE [LARGE SCALE GENOMIC DNA]</scope>
    <source>
        <strain evidence="4 5">JCM 6917</strain>
    </source>
</reference>
<dbReference type="CDD" id="cd16936">
    <property type="entry name" value="HATPase_RsbW-like"/>
    <property type="match status" value="1"/>
</dbReference>
<dbReference type="SUPFAM" id="SSF55874">
    <property type="entry name" value="ATPase domain of HSP90 chaperone/DNA topoisomerase II/histidine kinase"/>
    <property type="match status" value="1"/>
</dbReference>
<dbReference type="GO" id="GO:0005524">
    <property type="term" value="F:ATP binding"/>
    <property type="evidence" value="ECO:0007669"/>
    <property type="project" value="UniProtKB-KW"/>
</dbReference>
<protein>
    <submittedName>
        <fullName evidence="4">ATP-binding protein</fullName>
    </submittedName>
</protein>
<accession>A0ABV5MVF9</accession>
<dbReference type="Pfam" id="PF13581">
    <property type="entry name" value="HATPase_c_2"/>
    <property type="match status" value="1"/>
</dbReference>
<feature type="domain" description="Histidine kinase/HSP90-like ATPase" evidence="3">
    <location>
        <begin position="25"/>
        <end position="118"/>
    </location>
</feature>
<evidence type="ECO:0000256" key="2">
    <source>
        <dbReference type="SAM" id="MobiDB-lite"/>
    </source>
</evidence>
<evidence type="ECO:0000313" key="4">
    <source>
        <dbReference type="EMBL" id="MFB9462015.1"/>
    </source>
</evidence>
<keyword evidence="1" id="KW-0723">Serine/threonine-protein kinase</keyword>
<keyword evidence="1" id="KW-0418">Kinase</keyword>
<sequence length="137" mass="14525">MTVTASAHPTGHPGYTETLPCEEASPSAARRLVRTALTAWGLGDLADDGCVIVSELVTNSLDHTGSRNLRVTVSRPAPGWVRVAVVDQAPRSLPERRTASASDTGGRGLVVVEALSDRWGTDLLGRVWAELRTDGKP</sequence>
<comment type="caution">
    <text evidence="4">The sequence shown here is derived from an EMBL/GenBank/DDBJ whole genome shotgun (WGS) entry which is preliminary data.</text>
</comment>
<gene>
    <name evidence="4" type="ORF">ACFF45_04555</name>
</gene>
<dbReference type="EMBL" id="JBHMCY010000006">
    <property type="protein sequence ID" value="MFB9462015.1"/>
    <property type="molecule type" value="Genomic_DNA"/>
</dbReference>
<dbReference type="InterPro" id="IPR003594">
    <property type="entry name" value="HATPase_dom"/>
</dbReference>
<evidence type="ECO:0000259" key="3">
    <source>
        <dbReference type="Pfam" id="PF13581"/>
    </source>
</evidence>
<keyword evidence="4" id="KW-0547">Nucleotide-binding</keyword>
<keyword evidence="1" id="KW-0808">Transferase</keyword>
<dbReference type="InterPro" id="IPR050267">
    <property type="entry name" value="Anti-sigma-factor_SerPK"/>
</dbReference>
<dbReference type="PANTHER" id="PTHR35526">
    <property type="entry name" value="ANTI-SIGMA-F FACTOR RSBW-RELATED"/>
    <property type="match status" value="1"/>
</dbReference>
<evidence type="ECO:0000313" key="5">
    <source>
        <dbReference type="Proteomes" id="UP001589709"/>
    </source>
</evidence>
<feature type="region of interest" description="Disordered" evidence="2">
    <location>
        <begin position="1"/>
        <end position="22"/>
    </location>
</feature>
<evidence type="ECO:0000256" key="1">
    <source>
        <dbReference type="ARBA" id="ARBA00022527"/>
    </source>
</evidence>
<dbReference type="InterPro" id="IPR036890">
    <property type="entry name" value="HATPase_C_sf"/>
</dbReference>
<keyword evidence="5" id="KW-1185">Reference proteome</keyword>
<keyword evidence="4" id="KW-0067">ATP-binding</keyword>
<organism evidence="4 5">
    <name type="scientific">Streptomyces cinereospinus</name>
    <dbReference type="NCBI Taxonomy" id="285561"/>
    <lineage>
        <taxon>Bacteria</taxon>
        <taxon>Bacillati</taxon>
        <taxon>Actinomycetota</taxon>
        <taxon>Actinomycetes</taxon>
        <taxon>Kitasatosporales</taxon>
        <taxon>Streptomycetaceae</taxon>
        <taxon>Streptomyces</taxon>
    </lineage>
</organism>
<proteinExistence type="predicted"/>
<dbReference type="PANTHER" id="PTHR35526:SF3">
    <property type="entry name" value="ANTI-SIGMA-F FACTOR RSBW"/>
    <property type="match status" value="1"/>
</dbReference>